<reference evidence="2" key="1">
    <citation type="submission" date="2021-04" db="EMBL/GenBank/DDBJ databases">
        <title>Genome based classification of Actinospica acidithermotolerans sp. nov., an actinobacterium isolated from an Indonesian hot spring.</title>
        <authorList>
            <person name="Kusuma A.B."/>
            <person name="Putra K.E."/>
            <person name="Nafisah S."/>
            <person name="Loh J."/>
            <person name="Nouioui I."/>
            <person name="Goodfellow M."/>
        </authorList>
    </citation>
    <scope>NUCLEOTIDE SEQUENCE</scope>
    <source>
        <strain evidence="2">DSM 45618</strain>
    </source>
</reference>
<gene>
    <name evidence="2" type="ORF">KGA66_20535</name>
</gene>
<evidence type="ECO:0000259" key="1">
    <source>
        <dbReference type="Pfam" id="PF00668"/>
    </source>
</evidence>
<accession>A0A8J8BES1</accession>
<dbReference type="SUPFAM" id="SSF52777">
    <property type="entry name" value="CoA-dependent acyltransferases"/>
    <property type="match status" value="2"/>
</dbReference>
<keyword evidence="3" id="KW-1185">Reference proteome</keyword>
<proteinExistence type="predicted"/>
<sequence>MAVTLSEIAVEFRGEGAGAGEPTWGQLGIWRTIRRTGRTMNIVVTMPLPEGTPLAEMQAVLRFLVSRHPALRTLLRFEDGAPGGPPVQQVVAASGRIPLQIADIDDGDDPAAAAEELRSRYELTPFDYRCEFPVRMGVVRQSGALAHLVVGYSHVMVDGAGIVALSRDLAHLDRDTGRATAPPAALGPLELAAAQRGATGRRQSDRSLRYWAAQLDRLPAWHPAEPATPRQPRFWELVMCSPALALGLRAAEARTGIGSTYVLLAAYSVAVAQVFGRNPSVAQIVVGNRFRPGFADLAAQVSQHGICVVDTADATFDEVVARAQSAATSASFYGYYDPDRCAALLAESAARLGGPPEISWHLNDRRGVAAPQDGGAEDGGAAPTARQLTAALPLTEVRWGRKEPAFDGDLFLQVDSEHPLADRRALARGLPAVYLEVWTDTHQFALAQIEAFARAMESVVVESARGARITAPRG</sequence>
<dbReference type="InterPro" id="IPR023213">
    <property type="entry name" value="CAT-like_dom_sf"/>
</dbReference>
<protein>
    <submittedName>
        <fullName evidence="2">Condensation protein</fullName>
    </submittedName>
</protein>
<dbReference type="Proteomes" id="UP000677913">
    <property type="component" value="Unassembled WGS sequence"/>
</dbReference>
<dbReference type="GO" id="GO:0003824">
    <property type="term" value="F:catalytic activity"/>
    <property type="evidence" value="ECO:0007669"/>
    <property type="project" value="InterPro"/>
</dbReference>
<dbReference type="GO" id="GO:0008610">
    <property type="term" value="P:lipid biosynthetic process"/>
    <property type="evidence" value="ECO:0007669"/>
    <property type="project" value="UniProtKB-ARBA"/>
</dbReference>
<organism evidence="2 3">
    <name type="scientific">Actinocrinis puniceicyclus</name>
    <dbReference type="NCBI Taxonomy" id="977794"/>
    <lineage>
        <taxon>Bacteria</taxon>
        <taxon>Bacillati</taxon>
        <taxon>Actinomycetota</taxon>
        <taxon>Actinomycetes</taxon>
        <taxon>Catenulisporales</taxon>
        <taxon>Actinospicaceae</taxon>
        <taxon>Actinocrinis</taxon>
    </lineage>
</organism>
<evidence type="ECO:0000313" key="3">
    <source>
        <dbReference type="Proteomes" id="UP000677913"/>
    </source>
</evidence>
<dbReference type="EMBL" id="JAGSXH010000084">
    <property type="protein sequence ID" value="MBS2965451.1"/>
    <property type="molecule type" value="Genomic_DNA"/>
</dbReference>
<name>A0A8J8BES1_9ACTN</name>
<dbReference type="RefSeq" id="WP_211469809.1">
    <property type="nucleotide sequence ID" value="NZ_JAGSXH010000084.1"/>
</dbReference>
<dbReference type="AlphaFoldDB" id="A0A8J8BES1"/>
<dbReference type="Gene3D" id="3.30.559.10">
    <property type="entry name" value="Chloramphenicol acetyltransferase-like domain"/>
    <property type="match status" value="1"/>
</dbReference>
<dbReference type="Gene3D" id="3.30.559.30">
    <property type="entry name" value="Nonribosomal peptide synthetase, condensation domain"/>
    <property type="match status" value="1"/>
</dbReference>
<dbReference type="InterPro" id="IPR001242">
    <property type="entry name" value="Condensation_dom"/>
</dbReference>
<evidence type="ECO:0000313" key="2">
    <source>
        <dbReference type="EMBL" id="MBS2965451.1"/>
    </source>
</evidence>
<dbReference type="Pfam" id="PF00668">
    <property type="entry name" value="Condensation"/>
    <property type="match status" value="1"/>
</dbReference>
<comment type="caution">
    <text evidence="2">The sequence shown here is derived from an EMBL/GenBank/DDBJ whole genome shotgun (WGS) entry which is preliminary data.</text>
</comment>
<feature type="domain" description="Condensation" evidence="1">
    <location>
        <begin position="41"/>
        <end position="336"/>
    </location>
</feature>